<accession>E6TUZ1</accession>
<dbReference type="EMBL" id="CP002394">
    <property type="protein sequence ID" value="ADU28574.1"/>
    <property type="molecule type" value="Genomic_DNA"/>
</dbReference>
<dbReference type="HOGENOM" id="CLU_2165855_0_0_9"/>
<gene>
    <name evidence="1" type="ordered locus">Bcell_0287</name>
</gene>
<dbReference type="RefSeq" id="WP_013486915.1">
    <property type="nucleotide sequence ID" value="NC_014829.1"/>
</dbReference>
<dbReference type="AlphaFoldDB" id="E6TUZ1"/>
<protein>
    <submittedName>
        <fullName evidence="1">Uncharacterized protein</fullName>
    </submittedName>
</protein>
<dbReference type="KEGG" id="bco:Bcell_0287"/>
<evidence type="ECO:0000313" key="1">
    <source>
        <dbReference type="EMBL" id="ADU28574.1"/>
    </source>
</evidence>
<dbReference type="OrthoDB" id="2886328at2"/>
<keyword evidence="2" id="KW-1185">Reference proteome</keyword>
<organism evidence="1 2">
    <name type="scientific">Evansella cellulosilytica (strain ATCC 21833 / DSM 2522 / FERM P-1141 / JCM 9156 / N-4)</name>
    <name type="common">Bacillus cellulosilyticus</name>
    <dbReference type="NCBI Taxonomy" id="649639"/>
    <lineage>
        <taxon>Bacteria</taxon>
        <taxon>Bacillati</taxon>
        <taxon>Bacillota</taxon>
        <taxon>Bacilli</taxon>
        <taxon>Bacillales</taxon>
        <taxon>Bacillaceae</taxon>
        <taxon>Evansella</taxon>
    </lineage>
</organism>
<proteinExistence type="predicted"/>
<reference evidence="1 2" key="1">
    <citation type="submission" date="2010-12" db="EMBL/GenBank/DDBJ databases">
        <title>Complete sequence of Bacillus cellulosilyticus DSM 2522.</title>
        <authorList>
            <consortium name="US DOE Joint Genome Institute"/>
            <person name="Lucas S."/>
            <person name="Copeland A."/>
            <person name="Lapidus A."/>
            <person name="Cheng J.-F."/>
            <person name="Bruce D."/>
            <person name="Goodwin L."/>
            <person name="Pitluck S."/>
            <person name="Chertkov O."/>
            <person name="Detter J.C."/>
            <person name="Han C."/>
            <person name="Tapia R."/>
            <person name="Land M."/>
            <person name="Hauser L."/>
            <person name="Jeffries C."/>
            <person name="Kyrpides N."/>
            <person name="Ivanova N."/>
            <person name="Mikhailova N."/>
            <person name="Brumm P."/>
            <person name="Mead D."/>
            <person name="Woyke T."/>
        </authorList>
    </citation>
    <scope>NUCLEOTIDE SEQUENCE [LARGE SCALE GENOMIC DNA]</scope>
    <source>
        <strain evidence="2">ATCC 21833 / DSM 2522 / FERM P-1141 / JCM 9156 / N-4</strain>
    </source>
</reference>
<evidence type="ECO:0000313" key="2">
    <source>
        <dbReference type="Proteomes" id="UP000001401"/>
    </source>
</evidence>
<name>E6TUZ1_EVAC2</name>
<dbReference type="Proteomes" id="UP000001401">
    <property type="component" value="Chromosome"/>
</dbReference>
<sequence length="110" mass="12677" precursor="true">MKRYMMIGAAVIILAFFSWFSFGQGLPHEHRVAADHAIDFIASEHALSKEAIKLDGIRYWEEEDRFSLNILDESEDKMYQIALRVAEDDELAFILDVTGQFDDFGLAYCH</sequence>